<sequence length="110" mass="12558">MIVANFAFFIICLQTTPRGARSQEIKIQFGLAHTIGEKCKDKFREQCLKSPDSEKGLLKRIDLDFPFCRLTCNYEVSPGNWHGTGMWLPDHLPCEYGRVCKDGKCIQDVC</sequence>
<dbReference type="AlphaFoldDB" id="V5IFD9"/>
<reference evidence="7" key="1">
    <citation type="journal article" date="2015" name="Sci. Rep.">
        <title>Tissue- and time-dependent transcription in Ixodes ricinus salivary glands and midguts when blood feeding on the vertebrate host.</title>
        <authorList>
            <person name="Kotsyfakis M."/>
            <person name="Schwarz A."/>
            <person name="Erhart J."/>
            <person name="Ribeiro J.M."/>
        </authorList>
    </citation>
    <scope>NUCLEOTIDE SEQUENCE</scope>
    <source>
        <tissue evidence="7">Salivary gland and midgut</tissue>
    </source>
</reference>
<evidence type="ECO:0000256" key="4">
    <source>
        <dbReference type="ARBA" id="ARBA00023180"/>
    </source>
</evidence>
<feature type="signal peptide" evidence="6">
    <location>
        <begin position="1"/>
        <end position="22"/>
    </location>
</feature>
<protein>
    <submittedName>
        <fullName evidence="7">Putative secreted protein</fullName>
    </submittedName>
</protein>
<proteinExistence type="evidence at transcript level"/>
<dbReference type="Pfam" id="PF12115">
    <property type="entry name" value="Salp15"/>
    <property type="match status" value="1"/>
</dbReference>
<evidence type="ECO:0000256" key="5">
    <source>
        <dbReference type="ARBA" id="ARBA00034321"/>
    </source>
</evidence>
<comment type="similarity">
    <text evidence="5">Belongs to the salp15 family.</text>
</comment>
<name>V5IFD9_IXORI</name>
<feature type="chain" id="PRO_5004737026" evidence="6">
    <location>
        <begin position="23"/>
        <end position="110"/>
    </location>
</feature>
<evidence type="ECO:0000256" key="3">
    <source>
        <dbReference type="ARBA" id="ARBA00022729"/>
    </source>
</evidence>
<keyword evidence="3 6" id="KW-0732">Signal</keyword>
<evidence type="ECO:0000256" key="6">
    <source>
        <dbReference type="SAM" id="SignalP"/>
    </source>
</evidence>
<evidence type="ECO:0000256" key="1">
    <source>
        <dbReference type="ARBA" id="ARBA00004613"/>
    </source>
</evidence>
<organism evidence="7">
    <name type="scientific">Ixodes ricinus</name>
    <name type="common">Common tick</name>
    <name type="synonym">Acarus ricinus</name>
    <dbReference type="NCBI Taxonomy" id="34613"/>
    <lineage>
        <taxon>Eukaryota</taxon>
        <taxon>Metazoa</taxon>
        <taxon>Ecdysozoa</taxon>
        <taxon>Arthropoda</taxon>
        <taxon>Chelicerata</taxon>
        <taxon>Arachnida</taxon>
        <taxon>Acari</taxon>
        <taxon>Parasitiformes</taxon>
        <taxon>Ixodida</taxon>
        <taxon>Ixodoidea</taxon>
        <taxon>Ixodidae</taxon>
        <taxon>Ixodinae</taxon>
        <taxon>Ixodes</taxon>
    </lineage>
</organism>
<evidence type="ECO:0000313" key="7">
    <source>
        <dbReference type="EMBL" id="JAB75861.1"/>
    </source>
</evidence>
<keyword evidence="4" id="KW-0325">Glycoprotein</keyword>
<comment type="subcellular location">
    <subcellularLocation>
        <location evidence="1">Secreted</location>
    </subcellularLocation>
</comment>
<dbReference type="GO" id="GO:0005576">
    <property type="term" value="C:extracellular region"/>
    <property type="evidence" value="ECO:0007669"/>
    <property type="project" value="UniProtKB-SubCell"/>
</dbReference>
<dbReference type="EMBL" id="GANP01008607">
    <property type="protein sequence ID" value="JAB75861.1"/>
    <property type="molecule type" value="mRNA"/>
</dbReference>
<dbReference type="InterPro" id="IPR021971">
    <property type="entry name" value="Salp15"/>
</dbReference>
<keyword evidence="2" id="KW-0964">Secreted</keyword>
<accession>V5IFD9</accession>
<evidence type="ECO:0000256" key="2">
    <source>
        <dbReference type="ARBA" id="ARBA00022525"/>
    </source>
</evidence>